<evidence type="ECO:0000256" key="2">
    <source>
        <dbReference type="ARBA" id="ARBA00022538"/>
    </source>
</evidence>
<evidence type="ECO:0000256" key="1">
    <source>
        <dbReference type="ARBA" id="ARBA00022448"/>
    </source>
</evidence>
<dbReference type="Proteomes" id="UP000827721">
    <property type="component" value="Unassembled WGS sequence"/>
</dbReference>
<keyword evidence="3" id="KW-0630">Potassium</keyword>
<feature type="domain" description="Cation/H(+) antiporter C-terminal" evidence="6">
    <location>
        <begin position="246"/>
        <end position="282"/>
    </location>
</feature>
<proteinExistence type="predicted"/>
<protein>
    <recommendedName>
        <fullName evidence="6">Cation/H(+) antiporter C-terminal domain-containing protein</fullName>
    </recommendedName>
</protein>
<evidence type="ECO:0000256" key="4">
    <source>
        <dbReference type="ARBA" id="ARBA00023065"/>
    </source>
</evidence>
<accession>A0ABQ8HBP0</accession>
<keyword evidence="5" id="KW-1133">Transmembrane helix</keyword>
<dbReference type="EMBL" id="JAFEMO010000012">
    <property type="protein sequence ID" value="KAH7553910.1"/>
    <property type="molecule type" value="Genomic_DNA"/>
</dbReference>
<evidence type="ECO:0000256" key="5">
    <source>
        <dbReference type="SAM" id="Phobius"/>
    </source>
</evidence>
<reference evidence="7 8" key="1">
    <citation type="submission" date="2021-02" db="EMBL/GenBank/DDBJ databases">
        <title>Plant Genome Project.</title>
        <authorList>
            <person name="Zhang R.-G."/>
        </authorList>
    </citation>
    <scope>NUCLEOTIDE SEQUENCE [LARGE SCALE GENOMIC DNA]</scope>
    <source>
        <tissue evidence="7">Leaves</tissue>
    </source>
</reference>
<evidence type="ECO:0000313" key="8">
    <source>
        <dbReference type="Proteomes" id="UP000827721"/>
    </source>
</evidence>
<evidence type="ECO:0000256" key="3">
    <source>
        <dbReference type="ARBA" id="ARBA00022958"/>
    </source>
</evidence>
<dbReference type="PANTHER" id="PTHR32468:SF164">
    <property type="entry name" value="OS05G0485000 PROTEIN"/>
    <property type="match status" value="1"/>
</dbReference>
<keyword evidence="5" id="KW-0472">Membrane</keyword>
<keyword evidence="5" id="KW-0812">Transmembrane</keyword>
<name>A0ABQ8HBP0_9ROSI</name>
<dbReference type="InterPro" id="IPR057290">
    <property type="entry name" value="CHX17_C"/>
</dbReference>
<sequence>MLNPELVTSSVIAGLGCFVVASVALELVELKRAFVCIQLSQVFMIAAIVFAFRPMMIWMIKHTTERKPLKASYRLLMPGYMIIVSNESISSGLDSKTFSLICGVDDRNWDSSEIFNWRGVFHHQGFGFTFSLSYYAPIVRAIYDTLRRHMTYHKRTIQHSKRHSELRIMHSRTSTWENLSISPPQQTTSWMSSINTRNKDKRLSRRQCFTSLAPYSLMHDDICSLGHEKCTALVIVPFQKSDTVYISVRVIFLGGPDDSEALAYSVRMAEHPRIRASVLVVQQQGVVVEQVE</sequence>
<dbReference type="InterPro" id="IPR050794">
    <property type="entry name" value="CPA2_transporter"/>
</dbReference>
<organism evidence="7 8">
    <name type="scientific">Xanthoceras sorbifolium</name>
    <dbReference type="NCBI Taxonomy" id="99658"/>
    <lineage>
        <taxon>Eukaryota</taxon>
        <taxon>Viridiplantae</taxon>
        <taxon>Streptophyta</taxon>
        <taxon>Embryophyta</taxon>
        <taxon>Tracheophyta</taxon>
        <taxon>Spermatophyta</taxon>
        <taxon>Magnoliopsida</taxon>
        <taxon>eudicotyledons</taxon>
        <taxon>Gunneridae</taxon>
        <taxon>Pentapetalae</taxon>
        <taxon>rosids</taxon>
        <taxon>malvids</taxon>
        <taxon>Sapindales</taxon>
        <taxon>Sapindaceae</taxon>
        <taxon>Xanthoceroideae</taxon>
        <taxon>Xanthoceras</taxon>
    </lineage>
</organism>
<keyword evidence="2" id="KW-0633">Potassium transport</keyword>
<dbReference type="PANTHER" id="PTHR32468">
    <property type="entry name" value="CATION/H + ANTIPORTER"/>
    <property type="match status" value="1"/>
</dbReference>
<keyword evidence="8" id="KW-1185">Reference proteome</keyword>
<keyword evidence="4" id="KW-0406">Ion transport</keyword>
<gene>
    <name evidence="7" type="ORF">JRO89_XS12G0075100</name>
</gene>
<evidence type="ECO:0000313" key="7">
    <source>
        <dbReference type="EMBL" id="KAH7553910.1"/>
    </source>
</evidence>
<comment type="caution">
    <text evidence="7">The sequence shown here is derived from an EMBL/GenBank/DDBJ whole genome shotgun (WGS) entry which is preliminary data.</text>
</comment>
<evidence type="ECO:0000259" key="6">
    <source>
        <dbReference type="Pfam" id="PF23259"/>
    </source>
</evidence>
<feature type="transmembrane region" description="Helical" evidence="5">
    <location>
        <begin position="39"/>
        <end position="60"/>
    </location>
</feature>
<feature type="transmembrane region" description="Helical" evidence="5">
    <location>
        <begin position="6"/>
        <end position="27"/>
    </location>
</feature>
<dbReference type="Pfam" id="PF23259">
    <property type="entry name" value="CHX17_C"/>
    <property type="match status" value="1"/>
</dbReference>
<keyword evidence="1" id="KW-0813">Transport</keyword>